<feature type="region of interest" description="Disordered" evidence="5">
    <location>
        <begin position="1149"/>
        <end position="1187"/>
    </location>
</feature>
<evidence type="ECO:0000256" key="2">
    <source>
        <dbReference type="ARBA" id="ARBA00022618"/>
    </source>
</evidence>
<feature type="compositionally biased region" description="Low complexity" evidence="5">
    <location>
        <begin position="790"/>
        <end position="801"/>
    </location>
</feature>
<dbReference type="SMART" id="SM00228">
    <property type="entry name" value="PDZ"/>
    <property type="match status" value="3"/>
</dbReference>
<dbReference type="CDD" id="cd06691">
    <property type="entry name" value="PDZ1_Par3-like"/>
    <property type="match status" value="1"/>
</dbReference>
<evidence type="ECO:0000256" key="1">
    <source>
        <dbReference type="ARBA" id="ARBA00005358"/>
    </source>
</evidence>
<organism evidence="7 8">
    <name type="scientific">Pantherophis guttatus</name>
    <name type="common">Corn snake</name>
    <name type="synonym">Elaphe guttata</name>
    <dbReference type="NCBI Taxonomy" id="94885"/>
    <lineage>
        <taxon>Eukaryota</taxon>
        <taxon>Metazoa</taxon>
        <taxon>Chordata</taxon>
        <taxon>Craniata</taxon>
        <taxon>Vertebrata</taxon>
        <taxon>Euteleostomi</taxon>
        <taxon>Lepidosauria</taxon>
        <taxon>Squamata</taxon>
        <taxon>Bifurcata</taxon>
        <taxon>Unidentata</taxon>
        <taxon>Episquamata</taxon>
        <taxon>Toxicofera</taxon>
        <taxon>Serpentes</taxon>
        <taxon>Colubroidea</taxon>
        <taxon>Colubridae</taxon>
        <taxon>Colubrinae</taxon>
        <taxon>Pantherophis</taxon>
    </lineage>
</organism>
<evidence type="ECO:0000256" key="3">
    <source>
        <dbReference type="ARBA" id="ARBA00022737"/>
    </source>
</evidence>
<dbReference type="Gene3D" id="2.30.42.10">
    <property type="match status" value="3"/>
</dbReference>
<dbReference type="PANTHER" id="PTHR16484:SF4">
    <property type="entry name" value="PARTITIONING DEFECTIVE 3 HOMOLOG B"/>
    <property type="match status" value="1"/>
</dbReference>
<protein>
    <submittedName>
        <fullName evidence="8">Partitioning defective 3 homolog B isoform X2</fullName>
    </submittedName>
</protein>
<dbReference type="Gene3D" id="3.10.20.90">
    <property type="entry name" value="Phosphatidylinositol 3-kinase Catalytic Subunit, Chain A, domain 1"/>
    <property type="match status" value="1"/>
</dbReference>
<reference evidence="8" key="1">
    <citation type="submission" date="2025-08" db="UniProtKB">
        <authorList>
            <consortium name="RefSeq"/>
        </authorList>
    </citation>
    <scope>IDENTIFICATION</scope>
    <source>
        <tissue evidence="8">Blood</tissue>
    </source>
</reference>
<evidence type="ECO:0000256" key="5">
    <source>
        <dbReference type="SAM" id="MobiDB-lite"/>
    </source>
</evidence>
<dbReference type="Pfam" id="PF12053">
    <property type="entry name" value="Par3_HAL_N_term"/>
    <property type="match status" value="1"/>
</dbReference>
<feature type="region of interest" description="Disordered" evidence="5">
    <location>
        <begin position="933"/>
        <end position="952"/>
    </location>
</feature>
<keyword evidence="3" id="KW-0677">Repeat</keyword>
<feature type="compositionally biased region" description="Basic and acidic residues" evidence="5">
    <location>
        <begin position="1048"/>
        <end position="1057"/>
    </location>
</feature>
<feature type="domain" description="PDZ" evidence="6">
    <location>
        <begin position="379"/>
        <end position="452"/>
    </location>
</feature>
<keyword evidence="2" id="KW-0132">Cell division</keyword>
<dbReference type="CDD" id="cd23059">
    <property type="entry name" value="PDZ3_Par3-like"/>
    <property type="match status" value="1"/>
</dbReference>
<feature type="region of interest" description="Disordered" evidence="5">
    <location>
        <begin position="781"/>
        <end position="801"/>
    </location>
</feature>
<dbReference type="CDD" id="cd23058">
    <property type="entry name" value="PDZ2_Par3-like"/>
    <property type="match status" value="1"/>
</dbReference>
<feature type="region of interest" description="Disordered" evidence="5">
    <location>
        <begin position="815"/>
        <end position="922"/>
    </location>
</feature>
<name>A0ABM3Z6V3_PANGU</name>
<feature type="compositionally biased region" description="Basic and acidic residues" evidence="5">
    <location>
        <begin position="881"/>
        <end position="922"/>
    </location>
</feature>
<evidence type="ECO:0000256" key="4">
    <source>
        <dbReference type="ARBA" id="ARBA00023306"/>
    </source>
</evidence>
<feature type="region of interest" description="Disordered" evidence="5">
    <location>
        <begin position="1109"/>
        <end position="1136"/>
    </location>
</feature>
<keyword evidence="4" id="KW-0131">Cell cycle</keyword>
<feature type="compositionally biased region" description="Basic residues" evidence="5">
    <location>
        <begin position="824"/>
        <end position="849"/>
    </location>
</feature>
<proteinExistence type="inferred from homology"/>
<evidence type="ECO:0000313" key="8">
    <source>
        <dbReference type="RefSeq" id="XP_060544104.1"/>
    </source>
</evidence>
<feature type="compositionally biased region" description="Basic and acidic residues" evidence="5">
    <location>
        <begin position="850"/>
        <end position="865"/>
    </location>
</feature>
<dbReference type="InterPro" id="IPR036034">
    <property type="entry name" value="PDZ_sf"/>
</dbReference>
<dbReference type="RefSeq" id="XP_060544104.1">
    <property type="nucleotide sequence ID" value="XM_060688121.1"/>
</dbReference>
<dbReference type="PANTHER" id="PTHR16484">
    <property type="entry name" value="PARTITIONING DEFECTIVE 3 RELATED"/>
    <property type="match status" value="1"/>
</dbReference>
<feature type="domain" description="PDZ" evidence="6">
    <location>
        <begin position="494"/>
        <end position="569"/>
    </location>
</feature>
<comment type="similarity">
    <text evidence="1">Belongs to the PAR3 family.</text>
</comment>
<dbReference type="GeneID" id="117673780"/>
<accession>A0ABM3Z6V3</accession>
<sequence>MKVTVCFGKTGIVVPCKDGQIRVRDLTHQALQRYLRTKEKNPSHWVNVHHLEYTDGGILDPDDILADVVEDKDKLIAVYDEQDAFPKSDDTNGSLTEGNSPDAFETDVAAQLAAFQPIGGEIEVTSSALKLGTPLLVRRSSDPTVGQPADFVPGASHANHHILKSSVSCSAQSSSEAWDFTTHNDTLTSQKTKFNFSGVTRIVEIPGEGGPLGIHVVPYFSSLSGRILGLFIRGIEENSRSKRDGLFYENECIVKINNIELADKTFAQAQDLFRQAMKSQNIILEVVASYGREQYEKSVIAPLYSPNKADHISKGKFPPAAHPKPMMKDPDFSEANNLETGTHASSKSPNFSRINRKPPSPSLSPLMGFGSKKNAKKIRIDLKKGSEGLGFTVVTRDSSIHGPGPIFVKNILPRGAAVKDGRLHSGDRILEVNGRDITGRTQEELVATLRSTKQGEIVSLVIARQEETFLPRELKGEPCCNIFSFEATEQLTFEIPLNDSGSAGLGVSLKGNKSRETGADLGIFIKSIIHGGAAYKDGRLRINDQLIAVNSDSLLGKSNHEAMETLRRSMSMEGNIRGMIQLVVLRRPERQIEMECKEPDILFPKADVEGNINFTSTPKQIDAAVQCFVTYSPQEKLKEFESGTAENEVPPPLPPHPSEKLFTDYNHSIAADSETFLPDQPINFRSLTLSKQTESINLKASKSMDLVADESKVALLTVQKLESPSKDIGPTLGLKKSSSLESLQTAVAEVKKNELPFYRPRPHMVRGRGCNESFRAAIDKSYDGPEDMAGDGLSDKSSLSGPEYQNFAKAFHMNSELEDMEGKTKKHKKTKEKLKTKEKNKKPNLKNKSKINEKDKKEENDNPERKTKKKSLGAMLRFGKKKEDKGVKSDQKGNSKQSTLKEDDLEKMKEERERIGAKHQELRQKQIRGLAEYSTVPVGAPPDLDDDETDPNYARVNHFREVYPVINSYQLSSPPVSEAYGGCNNPTAPLDRDHLEGLYARINKPSHQHAPVESDRPSIGTADRIQKLRKEYHQARREGVPLYDEEEGRGRSSDYDQHWVSGKGPDETPHHLQFEGMERQYASLPRHGSVEPMEYLTGLRIAHKERDLPYSPASQPAGHPSKGSYLHPPDGPRATELWYSQYFPPQPVIQHKGPLRQDVPPSPPQGHRAPPYNEVGRIGHRQSTPDHYQCRTDVDIYLSRNIQEL</sequence>
<feature type="domain" description="PDZ" evidence="6">
    <location>
        <begin position="201"/>
        <end position="288"/>
    </location>
</feature>
<dbReference type="InterPro" id="IPR052213">
    <property type="entry name" value="PAR3"/>
</dbReference>
<dbReference type="InterPro" id="IPR021922">
    <property type="entry name" value="Par3/HAL_N"/>
</dbReference>
<feature type="region of interest" description="Disordered" evidence="5">
    <location>
        <begin position="1032"/>
        <end position="1071"/>
    </location>
</feature>
<feature type="region of interest" description="Disordered" evidence="5">
    <location>
        <begin position="312"/>
        <end position="370"/>
    </location>
</feature>
<dbReference type="SUPFAM" id="SSF50156">
    <property type="entry name" value="PDZ domain-like"/>
    <property type="match status" value="3"/>
</dbReference>
<keyword evidence="7" id="KW-1185">Reference proteome</keyword>
<dbReference type="Proteomes" id="UP001652622">
    <property type="component" value="Unplaced"/>
</dbReference>
<gene>
    <name evidence="8" type="primary">PARD3B</name>
</gene>
<dbReference type="InterPro" id="IPR001478">
    <property type="entry name" value="PDZ"/>
</dbReference>
<evidence type="ECO:0000259" key="6">
    <source>
        <dbReference type="PROSITE" id="PS50106"/>
    </source>
</evidence>
<feature type="compositionally biased region" description="Polar residues" evidence="5">
    <location>
        <begin position="334"/>
        <end position="353"/>
    </location>
</feature>
<dbReference type="Pfam" id="PF00595">
    <property type="entry name" value="PDZ"/>
    <property type="match status" value="2"/>
</dbReference>
<evidence type="ECO:0000313" key="7">
    <source>
        <dbReference type="Proteomes" id="UP001652622"/>
    </source>
</evidence>
<dbReference type="PROSITE" id="PS50106">
    <property type="entry name" value="PDZ"/>
    <property type="match status" value="3"/>
</dbReference>